<dbReference type="Proteomes" id="UP000028045">
    <property type="component" value="Unassembled WGS sequence"/>
</dbReference>
<evidence type="ECO:0000313" key="2">
    <source>
        <dbReference type="Proteomes" id="UP000028045"/>
    </source>
</evidence>
<dbReference type="EMBL" id="KL648114">
    <property type="protein sequence ID" value="KEY71959.1"/>
    <property type="molecule type" value="Genomic_DNA"/>
</dbReference>
<organism evidence="1 2">
    <name type="scientific">Stachybotrys chartarum (strain CBS 109288 / IBT 7711)</name>
    <name type="common">Toxic black mold</name>
    <name type="synonym">Stilbospora chartarum</name>
    <dbReference type="NCBI Taxonomy" id="1280523"/>
    <lineage>
        <taxon>Eukaryota</taxon>
        <taxon>Fungi</taxon>
        <taxon>Dikarya</taxon>
        <taxon>Ascomycota</taxon>
        <taxon>Pezizomycotina</taxon>
        <taxon>Sordariomycetes</taxon>
        <taxon>Hypocreomycetidae</taxon>
        <taxon>Hypocreales</taxon>
        <taxon>Stachybotryaceae</taxon>
        <taxon>Stachybotrys</taxon>
    </lineage>
</organism>
<reference evidence="1 2" key="1">
    <citation type="journal article" date="2014" name="BMC Genomics">
        <title>Comparative genome sequencing reveals chemotype-specific gene clusters in the toxigenic black mold Stachybotrys.</title>
        <authorList>
            <person name="Semeiks J."/>
            <person name="Borek D."/>
            <person name="Otwinowski Z."/>
            <person name="Grishin N.V."/>
        </authorList>
    </citation>
    <scope>NUCLEOTIDE SEQUENCE [LARGE SCALE GENOMIC DNA]</scope>
    <source>
        <strain evidence="2">CBS 109288 / IBT 7711</strain>
    </source>
</reference>
<keyword evidence="2" id="KW-1185">Reference proteome</keyword>
<gene>
    <name evidence="1" type="ORF">S7711_11116</name>
</gene>
<evidence type="ECO:0000313" key="1">
    <source>
        <dbReference type="EMBL" id="KEY71959.1"/>
    </source>
</evidence>
<protein>
    <submittedName>
        <fullName evidence="1">Uncharacterized protein</fullName>
    </submittedName>
</protein>
<name>A0A084B330_STACB</name>
<dbReference type="HOGENOM" id="CLU_2172730_0_0_1"/>
<proteinExistence type="predicted"/>
<accession>A0A084B330</accession>
<dbReference type="AlphaFoldDB" id="A0A084B330"/>
<sequence length="110" mass="12865">MNQMDSTPLPRADVDRTPFYSIYDSITYETSPERPWPWGFYIYRTSYSDQDLWERYLQNLIAKTHKELASELRQYELDDTPQADVISSSFVLTPVEDCDLLEGASIETVQ</sequence>